<keyword evidence="2" id="KW-0067">ATP-binding</keyword>
<gene>
    <name evidence="7" type="primary">zraR_8</name>
    <name evidence="7" type="ORF">Pan44_22010</name>
</gene>
<feature type="domain" description="FHA" evidence="5">
    <location>
        <begin position="24"/>
        <end position="73"/>
    </location>
</feature>
<evidence type="ECO:0000259" key="6">
    <source>
        <dbReference type="PROSITE" id="PS50045"/>
    </source>
</evidence>
<evidence type="ECO:0000259" key="5">
    <source>
        <dbReference type="PROSITE" id="PS50006"/>
    </source>
</evidence>
<dbReference type="KEGG" id="ccos:Pan44_22010"/>
<dbReference type="Pfam" id="PF00498">
    <property type="entry name" value="FHA"/>
    <property type="match status" value="1"/>
</dbReference>
<evidence type="ECO:0000256" key="1">
    <source>
        <dbReference type="ARBA" id="ARBA00022741"/>
    </source>
</evidence>
<name>A0A517SDG7_9PLAN</name>
<accession>A0A517SDG7</accession>
<dbReference type="SMART" id="SM00240">
    <property type="entry name" value="FHA"/>
    <property type="match status" value="1"/>
</dbReference>
<dbReference type="Pfam" id="PF25601">
    <property type="entry name" value="AAA_lid_14"/>
    <property type="match status" value="1"/>
</dbReference>
<dbReference type="SUPFAM" id="SSF52540">
    <property type="entry name" value="P-loop containing nucleoside triphosphate hydrolases"/>
    <property type="match status" value="1"/>
</dbReference>
<dbReference type="InParanoid" id="A0A517SDG7"/>
<keyword evidence="8" id="KW-1185">Reference proteome</keyword>
<dbReference type="InterPro" id="IPR027417">
    <property type="entry name" value="P-loop_NTPase"/>
</dbReference>
<dbReference type="InterPro" id="IPR058031">
    <property type="entry name" value="AAA_lid_NorR"/>
</dbReference>
<evidence type="ECO:0000313" key="7">
    <source>
        <dbReference type="EMBL" id="QDT54174.1"/>
    </source>
</evidence>
<keyword evidence="4" id="KW-0804">Transcription</keyword>
<dbReference type="OrthoDB" id="9761019at2"/>
<dbReference type="Pfam" id="PF14532">
    <property type="entry name" value="Sigma54_activ_2"/>
    <property type="match status" value="1"/>
</dbReference>
<evidence type="ECO:0000256" key="2">
    <source>
        <dbReference type="ARBA" id="ARBA00022840"/>
    </source>
</evidence>
<dbReference type="RefSeq" id="WP_145029991.1">
    <property type="nucleotide sequence ID" value="NZ_CP036271.1"/>
</dbReference>
<dbReference type="PROSITE" id="PS00688">
    <property type="entry name" value="SIGMA54_INTERACT_3"/>
    <property type="match status" value="1"/>
</dbReference>
<dbReference type="InterPro" id="IPR025944">
    <property type="entry name" value="Sigma_54_int_dom_CS"/>
</dbReference>
<dbReference type="Gene3D" id="2.60.200.20">
    <property type="match status" value="1"/>
</dbReference>
<dbReference type="GO" id="GO:0005524">
    <property type="term" value="F:ATP binding"/>
    <property type="evidence" value="ECO:0007669"/>
    <property type="project" value="UniProtKB-KW"/>
</dbReference>
<dbReference type="CDD" id="cd00009">
    <property type="entry name" value="AAA"/>
    <property type="match status" value="1"/>
</dbReference>
<dbReference type="GO" id="GO:0006355">
    <property type="term" value="P:regulation of DNA-templated transcription"/>
    <property type="evidence" value="ECO:0007669"/>
    <property type="project" value="InterPro"/>
</dbReference>
<dbReference type="Gene3D" id="3.40.50.300">
    <property type="entry name" value="P-loop containing nucleotide triphosphate hydrolases"/>
    <property type="match status" value="1"/>
</dbReference>
<evidence type="ECO:0000256" key="4">
    <source>
        <dbReference type="ARBA" id="ARBA00023163"/>
    </source>
</evidence>
<protein>
    <submittedName>
        <fullName evidence="7">Transcriptional regulatory protein ZraR</fullName>
    </submittedName>
</protein>
<dbReference type="PANTHER" id="PTHR32071">
    <property type="entry name" value="TRANSCRIPTIONAL REGULATORY PROTEIN"/>
    <property type="match status" value="1"/>
</dbReference>
<dbReference type="SMART" id="SM00382">
    <property type="entry name" value="AAA"/>
    <property type="match status" value="1"/>
</dbReference>
<dbReference type="GO" id="GO:0043565">
    <property type="term" value="F:sequence-specific DNA binding"/>
    <property type="evidence" value="ECO:0007669"/>
    <property type="project" value="InterPro"/>
</dbReference>
<dbReference type="PROSITE" id="PS50045">
    <property type="entry name" value="SIGMA54_INTERACT_4"/>
    <property type="match status" value="1"/>
</dbReference>
<dbReference type="InterPro" id="IPR008984">
    <property type="entry name" value="SMAD_FHA_dom_sf"/>
</dbReference>
<dbReference type="InterPro" id="IPR003593">
    <property type="entry name" value="AAA+_ATPase"/>
</dbReference>
<dbReference type="Proteomes" id="UP000315700">
    <property type="component" value="Chromosome"/>
</dbReference>
<keyword evidence="1" id="KW-0547">Nucleotide-binding</keyword>
<keyword evidence="3" id="KW-0805">Transcription regulation</keyword>
<evidence type="ECO:0000313" key="8">
    <source>
        <dbReference type="Proteomes" id="UP000315700"/>
    </source>
</evidence>
<dbReference type="Gene3D" id="1.10.8.60">
    <property type="match status" value="1"/>
</dbReference>
<dbReference type="AlphaFoldDB" id="A0A517SDG7"/>
<dbReference type="InterPro" id="IPR002078">
    <property type="entry name" value="Sigma_54_int"/>
</dbReference>
<organism evidence="7 8">
    <name type="scientific">Caulifigura coniformis</name>
    <dbReference type="NCBI Taxonomy" id="2527983"/>
    <lineage>
        <taxon>Bacteria</taxon>
        <taxon>Pseudomonadati</taxon>
        <taxon>Planctomycetota</taxon>
        <taxon>Planctomycetia</taxon>
        <taxon>Planctomycetales</taxon>
        <taxon>Planctomycetaceae</taxon>
        <taxon>Caulifigura</taxon>
    </lineage>
</organism>
<evidence type="ECO:0000256" key="3">
    <source>
        <dbReference type="ARBA" id="ARBA00023015"/>
    </source>
</evidence>
<dbReference type="SUPFAM" id="SSF46689">
    <property type="entry name" value="Homeodomain-like"/>
    <property type="match status" value="1"/>
</dbReference>
<dbReference type="SUPFAM" id="SSF49879">
    <property type="entry name" value="SMAD/FHA domain"/>
    <property type="match status" value="1"/>
</dbReference>
<dbReference type="EMBL" id="CP036271">
    <property type="protein sequence ID" value="QDT54174.1"/>
    <property type="molecule type" value="Genomic_DNA"/>
</dbReference>
<feature type="domain" description="Sigma-54 factor interaction" evidence="6">
    <location>
        <begin position="134"/>
        <end position="347"/>
    </location>
</feature>
<sequence length="440" mass="48220">MRQAPAAFITVYGQTRPLTPQHLTTIGRDAENDIVLPEPECSRRHCELLYNNGRWFLRDCDSRNGTFVNDKQITDEHLLQPGDVIRIALVKINFTILSGGDTKASMPAMDEASLEREFNAARGLPVERDDFVPLLGRSPATEELREQIKRAAPLNAPLLIQGPVGSGKGVVAQQVHLASGRLPGTFVRWDCNQFASTGVADSGRMGKITMPTPGGTLFLDEVSVLSPTDQSALITMLAQLDAPPADPTERRTRIMASTSIDLEAAASAGRFRHDLYLRLCVLTLTVKPLAERKEDVMVLADSFRQHFAVELGRAVEGFTPMAVRALESHSWPGNVRELENTIYRAVALCLASSIDSGDLHLNVKATGERVGSTIVPPYQGRSLEDVELSHILATLNATGWNKTRASQVLGIERSTLDRKLKRYGLNRPNASNQGRSDTSH</sequence>
<dbReference type="Gene3D" id="1.10.10.60">
    <property type="entry name" value="Homeodomain-like"/>
    <property type="match status" value="1"/>
</dbReference>
<proteinExistence type="predicted"/>
<reference evidence="7 8" key="1">
    <citation type="submission" date="2019-02" db="EMBL/GenBank/DDBJ databases">
        <title>Deep-cultivation of Planctomycetes and their phenomic and genomic characterization uncovers novel biology.</title>
        <authorList>
            <person name="Wiegand S."/>
            <person name="Jogler M."/>
            <person name="Boedeker C."/>
            <person name="Pinto D."/>
            <person name="Vollmers J."/>
            <person name="Rivas-Marin E."/>
            <person name="Kohn T."/>
            <person name="Peeters S.H."/>
            <person name="Heuer A."/>
            <person name="Rast P."/>
            <person name="Oberbeckmann S."/>
            <person name="Bunk B."/>
            <person name="Jeske O."/>
            <person name="Meyerdierks A."/>
            <person name="Storesund J.E."/>
            <person name="Kallscheuer N."/>
            <person name="Luecker S."/>
            <person name="Lage O.M."/>
            <person name="Pohl T."/>
            <person name="Merkel B.J."/>
            <person name="Hornburger P."/>
            <person name="Mueller R.-W."/>
            <person name="Bruemmer F."/>
            <person name="Labrenz M."/>
            <person name="Spormann A.M."/>
            <person name="Op den Camp H."/>
            <person name="Overmann J."/>
            <person name="Amann R."/>
            <person name="Jetten M.S.M."/>
            <person name="Mascher T."/>
            <person name="Medema M.H."/>
            <person name="Devos D.P."/>
            <person name="Kaster A.-K."/>
            <person name="Ovreas L."/>
            <person name="Rohde M."/>
            <person name="Galperin M.Y."/>
            <person name="Jogler C."/>
        </authorList>
    </citation>
    <scope>NUCLEOTIDE SEQUENCE [LARGE SCALE GENOMIC DNA]</scope>
    <source>
        <strain evidence="7 8">Pan44</strain>
    </source>
</reference>
<dbReference type="CDD" id="cd00060">
    <property type="entry name" value="FHA"/>
    <property type="match status" value="1"/>
</dbReference>
<dbReference type="InterPro" id="IPR002197">
    <property type="entry name" value="HTH_Fis"/>
</dbReference>
<dbReference type="Pfam" id="PF02954">
    <property type="entry name" value="HTH_8"/>
    <property type="match status" value="1"/>
</dbReference>
<dbReference type="PRINTS" id="PR01590">
    <property type="entry name" value="HTHFIS"/>
</dbReference>
<dbReference type="PROSITE" id="PS50006">
    <property type="entry name" value="FHA_DOMAIN"/>
    <property type="match status" value="1"/>
</dbReference>
<dbReference type="InterPro" id="IPR009057">
    <property type="entry name" value="Homeodomain-like_sf"/>
</dbReference>
<dbReference type="InterPro" id="IPR000253">
    <property type="entry name" value="FHA_dom"/>
</dbReference>